<keyword evidence="1" id="KW-0812">Transmembrane</keyword>
<dbReference type="OrthoDB" id="9892260at2"/>
<gene>
    <name evidence="2" type="ORF">B5M42_19140</name>
</gene>
<feature type="transmembrane region" description="Helical" evidence="1">
    <location>
        <begin position="7"/>
        <end position="28"/>
    </location>
</feature>
<dbReference type="EMBL" id="MYFO01000031">
    <property type="protein sequence ID" value="TFE84822.1"/>
    <property type="molecule type" value="Genomic_DNA"/>
</dbReference>
<organism evidence="2 3">
    <name type="scientific">Paenibacillus athensensis</name>
    <dbReference type="NCBI Taxonomy" id="1967502"/>
    <lineage>
        <taxon>Bacteria</taxon>
        <taxon>Bacillati</taxon>
        <taxon>Bacillota</taxon>
        <taxon>Bacilli</taxon>
        <taxon>Bacillales</taxon>
        <taxon>Paenibacillaceae</taxon>
        <taxon>Paenibacillus</taxon>
    </lineage>
</organism>
<evidence type="ECO:0008006" key="4">
    <source>
        <dbReference type="Google" id="ProtNLM"/>
    </source>
</evidence>
<feature type="transmembrane region" description="Helical" evidence="1">
    <location>
        <begin position="65"/>
        <end position="87"/>
    </location>
</feature>
<keyword evidence="3" id="KW-1185">Reference proteome</keyword>
<sequence length="93" mass="10870">MSKTKKTLIFDNLILLAALFTACTHLYFDIERLLTYLQYAHASIKKVTYAYFNIVVYTDHDTFQIHLWIPLLISGSGIIYNLTYSLIRYLKGE</sequence>
<evidence type="ECO:0000313" key="3">
    <source>
        <dbReference type="Proteomes" id="UP000298246"/>
    </source>
</evidence>
<dbReference type="RefSeq" id="WP_134755744.1">
    <property type="nucleotide sequence ID" value="NZ_MYFO02000002.1"/>
</dbReference>
<dbReference type="AlphaFoldDB" id="A0A4Y8PUY4"/>
<reference evidence="2 3" key="1">
    <citation type="submission" date="2017-03" db="EMBL/GenBank/DDBJ databases">
        <title>Isolation of Levoglucosan Utilizing Bacteria.</title>
        <authorList>
            <person name="Arya A.S."/>
        </authorList>
    </citation>
    <scope>NUCLEOTIDE SEQUENCE [LARGE SCALE GENOMIC DNA]</scope>
    <source>
        <strain evidence="2 3">MEC069</strain>
    </source>
</reference>
<evidence type="ECO:0000256" key="1">
    <source>
        <dbReference type="SAM" id="Phobius"/>
    </source>
</evidence>
<keyword evidence="1" id="KW-0472">Membrane</keyword>
<accession>A0A4Y8PUY4</accession>
<dbReference type="Proteomes" id="UP000298246">
    <property type="component" value="Unassembled WGS sequence"/>
</dbReference>
<protein>
    <recommendedName>
        <fullName evidence="4">Lipoprotein</fullName>
    </recommendedName>
</protein>
<evidence type="ECO:0000313" key="2">
    <source>
        <dbReference type="EMBL" id="TFE84822.1"/>
    </source>
</evidence>
<name>A0A4Y8PUY4_9BACL</name>
<comment type="caution">
    <text evidence="2">The sequence shown here is derived from an EMBL/GenBank/DDBJ whole genome shotgun (WGS) entry which is preliminary data.</text>
</comment>
<dbReference type="PROSITE" id="PS51257">
    <property type="entry name" value="PROKAR_LIPOPROTEIN"/>
    <property type="match status" value="1"/>
</dbReference>
<proteinExistence type="predicted"/>
<keyword evidence="1" id="KW-1133">Transmembrane helix</keyword>